<reference evidence="1 2" key="1">
    <citation type="submission" date="2017-11" db="EMBL/GenBank/DDBJ databases">
        <title>Genomic Encyclopedia of Archaeal and Bacterial Type Strains, Phase II (KMG-II): From Individual Species to Whole Genera.</title>
        <authorList>
            <person name="Goeker M."/>
        </authorList>
    </citation>
    <scope>NUCLEOTIDE SEQUENCE [LARGE SCALE GENOMIC DNA]</scope>
    <source>
        <strain evidence="1 2">DSM 25625</strain>
    </source>
</reference>
<accession>A0A2M9BWK1</accession>
<dbReference type="OrthoDB" id="3781248at2"/>
<dbReference type="EMBL" id="PGFB01000003">
    <property type="protein sequence ID" value="PJJ62309.1"/>
    <property type="molecule type" value="Genomic_DNA"/>
</dbReference>
<keyword evidence="2" id="KW-1185">Reference proteome</keyword>
<organism evidence="1 2">
    <name type="scientific">Compostimonas suwonensis</name>
    <dbReference type="NCBI Taxonomy" id="1048394"/>
    <lineage>
        <taxon>Bacteria</taxon>
        <taxon>Bacillati</taxon>
        <taxon>Actinomycetota</taxon>
        <taxon>Actinomycetes</taxon>
        <taxon>Micrococcales</taxon>
        <taxon>Microbacteriaceae</taxon>
        <taxon>Compostimonas</taxon>
    </lineage>
</organism>
<comment type="caution">
    <text evidence="1">The sequence shown here is derived from an EMBL/GenBank/DDBJ whole genome shotgun (WGS) entry which is preliminary data.</text>
</comment>
<proteinExistence type="predicted"/>
<name>A0A2M9BWK1_9MICO</name>
<gene>
    <name evidence="1" type="ORF">CLV54_2109</name>
</gene>
<protein>
    <submittedName>
        <fullName evidence="1">Uncharacterized protein</fullName>
    </submittedName>
</protein>
<dbReference type="RefSeq" id="WP_100345049.1">
    <property type="nucleotide sequence ID" value="NZ_PGFB01000003.1"/>
</dbReference>
<evidence type="ECO:0000313" key="1">
    <source>
        <dbReference type="EMBL" id="PJJ62309.1"/>
    </source>
</evidence>
<dbReference type="Proteomes" id="UP000230161">
    <property type="component" value="Unassembled WGS sequence"/>
</dbReference>
<evidence type="ECO:0000313" key="2">
    <source>
        <dbReference type="Proteomes" id="UP000230161"/>
    </source>
</evidence>
<dbReference type="AlphaFoldDB" id="A0A2M9BWK1"/>
<sequence>MNPDLDGGSRVILLWLPVGAGGHVVVHTSRWWELLQAMIEHRRPQPLFHAALEVVDRGERFVIEMTPAWGVPAAERGVVANGPVGIRWLGRSRYFRYEVRCWPDGIIPDRQWAVGEPAVLTRDADTVRRLLERVPQVPTLTWGRIVRPTGDMWNSNSLISWLLAGVGIPAELHPPNGRAPGWAAGLAVAAREGAVLP</sequence>